<organism evidence="1 2">
    <name type="scientific">Catenaria anguillulae PL171</name>
    <dbReference type="NCBI Taxonomy" id="765915"/>
    <lineage>
        <taxon>Eukaryota</taxon>
        <taxon>Fungi</taxon>
        <taxon>Fungi incertae sedis</taxon>
        <taxon>Blastocladiomycota</taxon>
        <taxon>Blastocladiomycetes</taxon>
        <taxon>Blastocladiales</taxon>
        <taxon>Catenariaceae</taxon>
        <taxon>Catenaria</taxon>
    </lineage>
</organism>
<evidence type="ECO:0000313" key="2">
    <source>
        <dbReference type="Proteomes" id="UP000193411"/>
    </source>
</evidence>
<keyword evidence="2" id="KW-1185">Reference proteome</keyword>
<dbReference type="Proteomes" id="UP000193411">
    <property type="component" value="Unassembled WGS sequence"/>
</dbReference>
<name>A0A1Y2HA54_9FUNG</name>
<accession>A0A1Y2HA54</accession>
<sequence length="241" mass="27370">MQLSPQPFLGLMSSSITHASTSALPCELVVPMASSDDAFHAVKNRSALDWWFSQPDLQLKNSPRKAIETATDNGRTFVLGWWLKAFQSGRIHGLGYYENIMARTTLALHQDYEDRGREKADDSWGMREYLRILTLSAATLIGVCIEPCILQRWLDHAERLAAKSGLPVQDHFPSYTMATIHRASYWGRTDAIDWWLSVSDTLELRYSPHRAVELSVMCPHTYPSTLKRWNDTVNLRLTGTS</sequence>
<proteinExistence type="predicted"/>
<comment type="caution">
    <text evidence="1">The sequence shown here is derived from an EMBL/GenBank/DDBJ whole genome shotgun (WGS) entry which is preliminary data.</text>
</comment>
<dbReference type="AlphaFoldDB" id="A0A1Y2HA54"/>
<protein>
    <submittedName>
        <fullName evidence="1">Uncharacterized protein</fullName>
    </submittedName>
</protein>
<evidence type="ECO:0000313" key="1">
    <source>
        <dbReference type="EMBL" id="ORZ31375.1"/>
    </source>
</evidence>
<gene>
    <name evidence="1" type="ORF">BCR44DRAFT_59291</name>
</gene>
<reference evidence="1 2" key="1">
    <citation type="submission" date="2016-07" db="EMBL/GenBank/DDBJ databases">
        <title>Pervasive Adenine N6-methylation of Active Genes in Fungi.</title>
        <authorList>
            <consortium name="DOE Joint Genome Institute"/>
            <person name="Mondo S.J."/>
            <person name="Dannebaum R.O."/>
            <person name="Kuo R.C."/>
            <person name="Labutti K."/>
            <person name="Haridas S."/>
            <person name="Kuo A."/>
            <person name="Salamov A."/>
            <person name="Ahrendt S.R."/>
            <person name="Lipzen A."/>
            <person name="Sullivan W."/>
            <person name="Andreopoulos W.B."/>
            <person name="Clum A."/>
            <person name="Lindquist E."/>
            <person name="Daum C."/>
            <person name="Ramamoorthy G.K."/>
            <person name="Gryganskyi A."/>
            <person name="Culley D."/>
            <person name="Magnuson J.K."/>
            <person name="James T.Y."/>
            <person name="O'Malley M.A."/>
            <person name="Stajich J.E."/>
            <person name="Spatafora J.W."/>
            <person name="Visel A."/>
            <person name="Grigoriev I.V."/>
        </authorList>
    </citation>
    <scope>NUCLEOTIDE SEQUENCE [LARGE SCALE GENOMIC DNA]</scope>
    <source>
        <strain evidence="1 2">PL171</strain>
    </source>
</reference>
<dbReference type="EMBL" id="MCFL01000061">
    <property type="protein sequence ID" value="ORZ31375.1"/>
    <property type="molecule type" value="Genomic_DNA"/>
</dbReference>